<evidence type="ECO:0000256" key="8">
    <source>
        <dbReference type="ARBA" id="ARBA00024983"/>
    </source>
</evidence>
<dbReference type="InterPro" id="IPR050732">
    <property type="entry name" value="Beta-glucan_modifiers"/>
</dbReference>
<reference evidence="14" key="1">
    <citation type="journal article" date="2020" name="Stud. Mycol.">
        <title>101 Dothideomycetes genomes: a test case for predicting lifestyles and emergence of pathogens.</title>
        <authorList>
            <person name="Haridas S."/>
            <person name="Albert R."/>
            <person name="Binder M."/>
            <person name="Bloem J."/>
            <person name="Labutti K."/>
            <person name="Salamov A."/>
            <person name="Andreopoulos B."/>
            <person name="Baker S."/>
            <person name="Barry K."/>
            <person name="Bills G."/>
            <person name="Bluhm B."/>
            <person name="Cannon C."/>
            <person name="Castanera R."/>
            <person name="Culley D."/>
            <person name="Daum C."/>
            <person name="Ezra D."/>
            <person name="Gonzalez J."/>
            <person name="Henrissat B."/>
            <person name="Kuo A."/>
            <person name="Liang C."/>
            <person name="Lipzen A."/>
            <person name="Lutzoni F."/>
            <person name="Magnuson J."/>
            <person name="Mondo S."/>
            <person name="Nolan M."/>
            <person name="Ohm R."/>
            <person name="Pangilinan J."/>
            <person name="Park H.-J."/>
            <person name="Ramirez L."/>
            <person name="Alfaro M."/>
            <person name="Sun H."/>
            <person name="Tritt A."/>
            <person name="Yoshinaga Y."/>
            <person name="Zwiers L.-H."/>
            <person name="Turgeon B."/>
            <person name="Goodwin S."/>
            <person name="Spatafora J."/>
            <person name="Crous P."/>
            <person name="Grigoriev I."/>
        </authorList>
    </citation>
    <scope>NUCLEOTIDE SEQUENCE</scope>
    <source>
        <strain evidence="14">CBS 269.34</strain>
    </source>
</reference>
<organism evidence="14 15">
    <name type="scientific">Lophium mytilinum</name>
    <dbReference type="NCBI Taxonomy" id="390894"/>
    <lineage>
        <taxon>Eukaryota</taxon>
        <taxon>Fungi</taxon>
        <taxon>Dikarya</taxon>
        <taxon>Ascomycota</taxon>
        <taxon>Pezizomycotina</taxon>
        <taxon>Dothideomycetes</taxon>
        <taxon>Pleosporomycetidae</taxon>
        <taxon>Mytilinidiales</taxon>
        <taxon>Mytilinidiaceae</taxon>
        <taxon>Lophium</taxon>
    </lineage>
</organism>
<dbReference type="EMBL" id="MU004185">
    <property type="protein sequence ID" value="KAF2498169.1"/>
    <property type="molecule type" value="Genomic_DNA"/>
</dbReference>
<dbReference type="SUPFAM" id="SSF51445">
    <property type="entry name" value="(Trans)glycosidases"/>
    <property type="match status" value="1"/>
</dbReference>
<sequence>MKGAFVAASAASLIGAVAASHQGHVGFHNRRGFYGSAPVGTAVGTGALYPSGEVCSVYTSTYTGEGGWVPKPTPYAVNSTVYLAPSPIPTPTSSVVVVPVPTPEVTICPTPGTYTFPASTIVVTETTTVCGAETTVVPPGEHTYGGVTTSVVTETTVTCPYATVSTAGSTTTSVILTTTYVCPSAGEYTFGATTSSYSETATVVYPTISTFTPGTYTHPETTVTIVRTSEVFVCPYSPSTTSEVYVAPSSSVVAYATPSSSAAVYSAPTYSVPAYSAPAPVYSAPAKPVYSAPAKPVYSAPSKPVYSAPSKPVYSAPAKPVYSAPAKPVYSAPAKPAYSAPAYSAPAKPKPSASYGGTPLHKTNGNQWAMTYTPYTEQGGCKSASEVMYDIGVIKNLGFTTVRTYSTDCGGLENIGAACTEHKVLMILGVFIKDKATFESGCDEQVSDIITWGKQGNWGLVAMVVIGNEAIFHEYCTAGELAAYITKAKAKITAAGLPSTVPFTTTDAVSSILEFGSELCGAIDVLAANVQPFFTSSVYAAKAGEEVKKQLDAISVVCPVAAAKGLYNLESGWPTGGEQNGNAKPGKQEQKDAIKNIIEVCGDSSVIFSYGNDAWKAPGQFGVEQTWGCADNLSI</sequence>
<evidence type="ECO:0000256" key="12">
    <source>
        <dbReference type="ARBA" id="ARBA00042762"/>
    </source>
</evidence>
<dbReference type="GO" id="GO:0042973">
    <property type="term" value="F:glucan endo-1,3-beta-D-glucosidase activity"/>
    <property type="evidence" value="ECO:0007669"/>
    <property type="project" value="TreeGrafter"/>
</dbReference>
<keyword evidence="7" id="KW-0326">Glycosidase</keyword>
<evidence type="ECO:0000256" key="2">
    <source>
        <dbReference type="ARBA" id="ARBA00008773"/>
    </source>
</evidence>
<evidence type="ECO:0000313" key="14">
    <source>
        <dbReference type="EMBL" id="KAF2498169.1"/>
    </source>
</evidence>
<keyword evidence="5 13" id="KW-0732">Signal</keyword>
<evidence type="ECO:0000256" key="4">
    <source>
        <dbReference type="ARBA" id="ARBA00022525"/>
    </source>
</evidence>
<evidence type="ECO:0000256" key="11">
    <source>
        <dbReference type="ARBA" id="ARBA00041516"/>
    </source>
</evidence>
<keyword evidence="4" id="KW-0964">Secreted</keyword>
<evidence type="ECO:0000256" key="13">
    <source>
        <dbReference type="SAM" id="SignalP"/>
    </source>
</evidence>
<evidence type="ECO:0000256" key="6">
    <source>
        <dbReference type="ARBA" id="ARBA00022801"/>
    </source>
</evidence>
<comment type="function">
    <text evidence="8">Beta-glucosidases are one of a number of cellulolytic enzymes involved in the degradation of cellulosic biomass. Catalyzes the last step releasing glucose from the inhibitory cellobiose.</text>
</comment>
<dbReference type="GO" id="GO:0009277">
    <property type="term" value="C:fungal-type cell wall"/>
    <property type="evidence" value="ECO:0007669"/>
    <property type="project" value="TreeGrafter"/>
</dbReference>
<evidence type="ECO:0000256" key="5">
    <source>
        <dbReference type="ARBA" id="ARBA00022729"/>
    </source>
</evidence>
<feature type="signal peptide" evidence="13">
    <location>
        <begin position="1"/>
        <end position="19"/>
    </location>
</feature>
<comment type="similarity">
    <text evidence="2">Belongs to the glycosyl hydrolase 17 family.</text>
</comment>
<name>A0A6A6R0X3_9PEZI</name>
<dbReference type="OrthoDB" id="4082933at2759"/>
<evidence type="ECO:0000256" key="7">
    <source>
        <dbReference type="ARBA" id="ARBA00023295"/>
    </source>
</evidence>
<dbReference type="GO" id="GO:0009986">
    <property type="term" value="C:cell surface"/>
    <property type="evidence" value="ECO:0007669"/>
    <property type="project" value="TreeGrafter"/>
</dbReference>
<dbReference type="PANTHER" id="PTHR16631:SF24">
    <property type="entry name" value="FAMILY 17 GLUCOSIDASE SCW11-RELATED"/>
    <property type="match status" value="1"/>
</dbReference>
<evidence type="ECO:0000313" key="15">
    <source>
        <dbReference type="Proteomes" id="UP000799750"/>
    </source>
</evidence>
<evidence type="ECO:0000256" key="9">
    <source>
        <dbReference type="ARBA" id="ARBA00039284"/>
    </source>
</evidence>
<proteinExistence type="inferred from homology"/>
<dbReference type="GO" id="GO:0005576">
    <property type="term" value="C:extracellular region"/>
    <property type="evidence" value="ECO:0007669"/>
    <property type="project" value="TreeGrafter"/>
</dbReference>
<accession>A0A6A6R0X3</accession>
<keyword evidence="6 14" id="KW-0378">Hydrolase</keyword>
<dbReference type="InterPro" id="IPR017853">
    <property type="entry name" value="GH"/>
</dbReference>
<evidence type="ECO:0000256" key="3">
    <source>
        <dbReference type="ARBA" id="ARBA00022512"/>
    </source>
</evidence>
<gene>
    <name evidence="14" type="ORF">BU16DRAFT_524327</name>
</gene>
<keyword evidence="15" id="KW-1185">Reference proteome</keyword>
<dbReference type="PANTHER" id="PTHR16631">
    <property type="entry name" value="GLUCAN 1,3-BETA-GLUCOSIDASE"/>
    <property type="match status" value="1"/>
</dbReference>
<keyword evidence="3" id="KW-0134">Cell wall</keyword>
<evidence type="ECO:0000256" key="10">
    <source>
        <dbReference type="ARBA" id="ARBA00041495"/>
    </source>
</evidence>
<evidence type="ECO:0000256" key="1">
    <source>
        <dbReference type="ARBA" id="ARBA00004191"/>
    </source>
</evidence>
<protein>
    <recommendedName>
        <fullName evidence="9">Probable beta-glucosidase btgE</fullName>
    </recommendedName>
    <alternativeName>
        <fullName evidence="10">Beta-D-glucoside glucohydrolase btgE</fullName>
    </alternativeName>
    <alternativeName>
        <fullName evidence="12">Cellobiase btgE</fullName>
    </alternativeName>
    <alternativeName>
        <fullName evidence="11">Gentiobiase btgE</fullName>
    </alternativeName>
</protein>
<feature type="chain" id="PRO_5025587252" description="Probable beta-glucosidase btgE" evidence="13">
    <location>
        <begin position="20"/>
        <end position="635"/>
    </location>
</feature>
<comment type="subcellular location">
    <subcellularLocation>
        <location evidence="1">Secreted</location>
        <location evidence="1">Cell wall</location>
    </subcellularLocation>
</comment>
<dbReference type="Proteomes" id="UP000799750">
    <property type="component" value="Unassembled WGS sequence"/>
</dbReference>
<dbReference type="GO" id="GO:0071555">
    <property type="term" value="P:cell wall organization"/>
    <property type="evidence" value="ECO:0007669"/>
    <property type="project" value="TreeGrafter"/>
</dbReference>
<dbReference type="AlphaFoldDB" id="A0A6A6R0X3"/>